<dbReference type="AlphaFoldDB" id="A0A9N9J7R3"/>
<organism evidence="1 2">
    <name type="scientific">Racocetra fulgida</name>
    <dbReference type="NCBI Taxonomy" id="60492"/>
    <lineage>
        <taxon>Eukaryota</taxon>
        <taxon>Fungi</taxon>
        <taxon>Fungi incertae sedis</taxon>
        <taxon>Mucoromycota</taxon>
        <taxon>Glomeromycotina</taxon>
        <taxon>Glomeromycetes</taxon>
        <taxon>Diversisporales</taxon>
        <taxon>Gigasporaceae</taxon>
        <taxon>Racocetra</taxon>
    </lineage>
</organism>
<dbReference type="OrthoDB" id="7614779at2759"/>
<protein>
    <submittedName>
        <fullName evidence="1">10796_t:CDS:1</fullName>
    </submittedName>
</protein>
<evidence type="ECO:0000313" key="1">
    <source>
        <dbReference type="EMBL" id="CAG8766876.1"/>
    </source>
</evidence>
<dbReference type="EMBL" id="CAJVPZ010044057">
    <property type="protein sequence ID" value="CAG8766876.1"/>
    <property type="molecule type" value="Genomic_DNA"/>
</dbReference>
<comment type="caution">
    <text evidence="1">The sequence shown here is derived from an EMBL/GenBank/DDBJ whole genome shotgun (WGS) entry which is preliminary data.</text>
</comment>
<reference evidence="1" key="1">
    <citation type="submission" date="2021-06" db="EMBL/GenBank/DDBJ databases">
        <authorList>
            <person name="Kallberg Y."/>
            <person name="Tangrot J."/>
            <person name="Rosling A."/>
        </authorList>
    </citation>
    <scope>NUCLEOTIDE SEQUENCE</scope>
    <source>
        <strain evidence="1">IN212</strain>
    </source>
</reference>
<accession>A0A9N9J7R3</accession>
<proteinExistence type="predicted"/>
<evidence type="ECO:0000313" key="2">
    <source>
        <dbReference type="Proteomes" id="UP000789396"/>
    </source>
</evidence>
<keyword evidence="2" id="KW-1185">Reference proteome</keyword>
<feature type="non-terminal residue" evidence="1">
    <location>
        <position position="1"/>
    </location>
</feature>
<name>A0A9N9J7R3_9GLOM</name>
<sequence length="68" mass="7461">LPLSICKVAFNYDIAEQTLCDAIARGSVPKRLDSPMILTAEEENELVGYCLNIQQIGFGLTKEAVNTM</sequence>
<feature type="non-terminal residue" evidence="1">
    <location>
        <position position="68"/>
    </location>
</feature>
<gene>
    <name evidence="1" type="ORF">RFULGI_LOCUS14764</name>
</gene>
<dbReference type="Proteomes" id="UP000789396">
    <property type="component" value="Unassembled WGS sequence"/>
</dbReference>